<feature type="non-terminal residue" evidence="17">
    <location>
        <position position="1"/>
    </location>
</feature>
<dbReference type="GO" id="GO:0007156">
    <property type="term" value="P:homophilic cell adhesion via plasma membrane adhesion molecules"/>
    <property type="evidence" value="ECO:0007669"/>
    <property type="project" value="InterPro"/>
</dbReference>
<dbReference type="AlphaFoldDB" id="A0A7K6CYV2"/>
<dbReference type="Proteomes" id="UP000571324">
    <property type="component" value="Unassembled WGS sequence"/>
</dbReference>
<dbReference type="CDD" id="cd11304">
    <property type="entry name" value="Cadherin_repeat"/>
    <property type="match status" value="4"/>
</dbReference>
<feature type="region of interest" description="Disordered" evidence="15">
    <location>
        <begin position="578"/>
        <end position="604"/>
    </location>
</feature>
<dbReference type="OrthoDB" id="6079678at2759"/>
<dbReference type="InterPro" id="IPR015919">
    <property type="entry name" value="Cadherin-like_sf"/>
</dbReference>
<evidence type="ECO:0000256" key="10">
    <source>
        <dbReference type="ARBA" id="ARBA00023136"/>
    </source>
</evidence>
<dbReference type="GO" id="GO:0045296">
    <property type="term" value="F:cadherin binding"/>
    <property type="evidence" value="ECO:0007669"/>
    <property type="project" value="TreeGrafter"/>
</dbReference>
<keyword evidence="2" id="KW-1003">Cell membrane</keyword>
<sequence>QQHEGPRRVKRAWVIPPISVSENHKRIPHLLVQIKSDKQQPGGVIYSIKGPGVDEEPLGIFSIDKFSGKVFLNAMLDREENDRYRVRMFWAPTAPPWGPQPDPDPTALHPQLRAFALDLGGVTLEDPTDLEIIVVDQNDNRPLFRQDVFTGRVVEGAEPGGSSRGVGLGGLRQPLHQHPPAAPAAAGTCVMTVEATDADDPDTDNAALRYSILDQGTAGMFSINATTGEICTARPGLDRETMGVYNLTVQAADMSGDGLTTTAMAVIYLEDINDNPPEFTKEEFSMEVEEQVTGVDVGKVFVHDKDLAGSPSWLAKFTILEGDPEGAFAIRTDPHTNDGVLSVVKPLDHEVRDRFELTVSVQNERPLEPSVPASPRALATVRVRVRDANEAPVFRENPRRVSVLEGTPPGTAITTYTASDPDTHQIQTLSYALLYDPADWLQLDPHSGTVRTKRELLHPSAFLQGGWYIALVLARDDAEPPLSATGTLSIEILEVNDHAPQLQPPAGVLCGRPGRGGTLLLGATDDDRPPHGAPFHFQLSPQHPQLARNWSIARFNGEAKTPLTISLIADPTVIPASTPIPPRSPAASHPGHHPVPPVSPTPSRVSPCPRVPAVLAALGAARARRRRRALRKGLLQRSRDDMRDNILNYDEQGGGEEDQVSRSHGGGCRGSAARPCTSNPRPAPQDAYDINQLRHPELFSPRAKPPLRRDAPLSSGTPLVPRKLPSSPSDIEDFINEGLEAADSDPSVPPYDTALIYDYEGSGSVASPLSSIVSSLTDEDQDYDYLSEWGPRFRRLADLYG</sequence>
<dbReference type="EMBL" id="VZRL01001851">
    <property type="protein sequence ID" value="NWV19901.1"/>
    <property type="molecule type" value="Genomic_DNA"/>
</dbReference>
<comment type="caution">
    <text evidence="17">The sequence shown here is derived from an EMBL/GenBank/DDBJ whole genome shotgun (WGS) entry which is preliminary data.</text>
</comment>
<organism evidence="17 18">
    <name type="scientific">Origma solitaria</name>
    <dbReference type="NCBI Taxonomy" id="720586"/>
    <lineage>
        <taxon>Eukaryota</taxon>
        <taxon>Metazoa</taxon>
        <taxon>Chordata</taxon>
        <taxon>Craniata</taxon>
        <taxon>Vertebrata</taxon>
        <taxon>Euteleostomi</taxon>
        <taxon>Archelosauria</taxon>
        <taxon>Archosauria</taxon>
        <taxon>Dinosauria</taxon>
        <taxon>Saurischia</taxon>
        <taxon>Theropoda</taxon>
        <taxon>Coelurosauria</taxon>
        <taxon>Aves</taxon>
        <taxon>Neognathae</taxon>
        <taxon>Neoaves</taxon>
        <taxon>Telluraves</taxon>
        <taxon>Australaves</taxon>
        <taxon>Passeriformes</taxon>
        <taxon>Meliphagoidea</taxon>
        <taxon>Acanthizidae</taxon>
        <taxon>Origma</taxon>
    </lineage>
</organism>
<feature type="domain" description="Cadherin" evidence="16">
    <location>
        <begin position="289"/>
        <end position="394"/>
    </location>
</feature>
<dbReference type="FunFam" id="2.60.40.60:FF:000019">
    <property type="entry name" value="Cadherin 2"/>
    <property type="match status" value="1"/>
</dbReference>
<evidence type="ECO:0000256" key="4">
    <source>
        <dbReference type="ARBA" id="ARBA00022692"/>
    </source>
</evidence>
<dbReference type="PROSITE" id="PS00232">
    <property type="entry name" value="CADHERIN_1"/>
    <property type="match status" value="1"/>
</dbReference>
<accession>A0A7K6CYV2</accession>
<evidence type="ECO:0000256" key="3">
    <source>
        <dbReference type="ARBA" id="ARBA00022685"/>
    </source>
</evidence>
<evidence type="ECO:0000313" key="18">
    <source>
        <dbReference type="Proteomes" id="UP000571324"/>
    </source>
</evidence>
<dbReference type="GO" id="GO:0005509">
    <property type="term" value="F:calcium ion binding"/>
    <property type="evidence" value="ECO:0007669"/>
    <property type="project" value="UniProtKB-UniRule"/>
</dbReference>
<feature type="domain" description="Cadherin" evidence="16">
    <location>
        <begin position="184"/>
        <end position="279"/>
    </location>
</feature>
<dbReference type="PANTHER" id="PTHR24027">
    <property type="entry name" value="CADHERIN-23"/>
    <property type="match status" value="1"/>
</dbReference>
<dbReference type="Gene3D" id="4.10.900.10">
    <property type="entry name" value="TCF3-CBD (Catenin binding domain)"/>
    <property type="match status" value="1"/>
</dbReference>
<dbReference type="GO" id="GO:0000902">
    <property type="term" value="P:cell morphogenesis"/>
    <property type="evidence" value="ECO:0007669"/>
    <property type="project" value="TreeGrafter"/>
</dbReference>
<dbReference type="FunFam" id="2.60.40.60:FF:000022">
    <property type="entry name" value="Cadherin 2"/>
    <property type="match status" value="1"/>
</dbReference>
<dbReference type="GO" id="GO:0008013">
    <property type="term" value="F:beta-catenin binding"/>
    <property type="evidence" value="ECO:0007669"/>
    <property type="project" value="TreeGrafter"/>
</dbReference>
<dbReference type="PRINTS" id="PR00205">
    <property type="entry name" value="CADHERIN"/>
</dbReference>
<keyword evidence="5" id="KW-0479">Metal-binding</keyword>
<proteinExistence type="predicted"/>
<dbReference type="GO" id="GO:0044331">
    <property type="term" value="P:cell-cell adhesion mediated by cadherin"/>
    <property type="evidence" value="ECO:0007669"/>
    <property type="project" value="TreeGrafter"/>
</dbReference>
<evidence type="ECO:0000256" key="14">
    <source>
        <dbReference type="RuleBase" id="RU004357"/>
    </source>
</evidence>
<dbReference type="GO" id="GO:0016339">
    <property type="term" value="P:calcium-dependent cell-cell adhesion via plasma membrane cell adhesion molecules"/>
    <property type="evidence" value="ECO:0007669"/>
    <property type="project" value="TreeGrafter"/>
</dbReference>
<dbReference type="InterPro" id="IPR002126">
    <property type="entry name" value="Cadherin-like_dom"/>
</dbReference>
<feature type="non-terminal residue" evidence="17">
    <location>
        <position position="801"/>
    </location>
</feature>
<dbReference type="InterPro" id="IPR039808">
    <property type="entry name" value="Cadherin"/>
</dbReference>
<keyword evidence="11" id="KW-0325">Glycoprotein</keyword>
<feature type="region of interest" description="Disordered" evidence="15">
    <location>
        <begin position="646"/>
        <end position="727"/>
    </location>
</feature>
<dbReference type="SUPFAM" id="SSF49313">
    <property type="entry name" value="Cadherin-like"/>
    <property type="match status" value="4"/>
</dbReference>
<keyword evidence="18" id="KW-1185">Reference proteome</keyword>
<evidence type="ECO:0000313" key="17">
    <source>
        <dbReference type="EMBL" id="NWV19901.1"/>
    </source>
</evidence>
<dbReference type="GO" id="GO:0034332">
    <property type="term" value="P:adherens junction organization"/>
    <property type="evidence" value="ECO:0007669"/>
    <property type="project" value="TreeGrafter"/>
</dbReference>
<dbReference type="Pfam" id="PF00028">
    <property type="entry name" value="Cadherin"/>
    <property type="match status" value="4"/>
</dbReference>
<reference evidence="17 18" key="1">
    <citation type="submission" date="2019-09" db="EMBL/GenBank/DDBJ databases">
        <title>Bird 10,000 Genomes (B10K) Project - Family phase.</title>
        <authorList>
            <person name="Zhang G."/>
        </authorList>
    </citation>
    <scope>NUCLEOTIDE SEQUENCE [LARGE SCALE GENOMIC DNA]</scope>
    <source>
        <strain evidence="17">B10K-DU-029-52</strain>
    </source>
</reference>
<dbReference type="InterPro" id="IPR027397">
    <property type="entry name" value="Catenin-bd_sf"/>
</dbReference>
<evidence type="ECO:0000256" key="9">
    <source>
        <dbReference type="ARBA" id="ARBA00022989"/>
    </source>
</evidence>
<evidence type="ECO:0000256" key="2">
    <source>
        <dbReference type="ARBA" id="ARBA00022475"/>
    </source>
</evidence>
<keyword evidence="9" id="KW-1133">Transmembrane helix</keyword>
<keyword evidence="10" id="KW-0472">Membrane</keyword>
<feature type="domain" description="Cadherin" evidence="16">
    <location>
        <begin position="395"/>
        <end position="502"/>
    </location>
</feature>
<dbReference type="GO" id="GO:0007043">
    <property type="term" value="P:cell-cell junction assembly"/>
    <property type="evidence" value="ECO:0007669"/>
    <property type="project" value="TreeGrafter"/>
</dbReference>
<dbReference type="InterPro" id="IPR020894">
    <property type="entry name" value="Cadherin_CS"/>
</dbReference>
<evidence type="ECO:0000256" key="12">
    <source>
        <dbReference type="PROSITE-ProRule" id="PRU00043"/>
    </source>
</evidence>
<comment type="function">
    <text evidence="14">Cadherins are calcium-dependent cell adhesion proteins.</text>
</comment>
<keyword evidence="6" id="KW-0677">Repeat</keyword>
<protein>
    <submittedName>
        <fullName evidence="17">CAD15 protein</fullName>
    </submittedName>
</protein>
<dbReference type="GO" id="GO:0009986">
    <property type="term" value="C:cell surface"/>
    <property type="evidence" value="ECO:0007669"/>
    <property type="project" value="UniProtKB-ARBA"/>
</dbReference>
<dbReference type="PANTHER" id="PTHR24027:SF300">
    <property type="entry name" value="CADHERIN-15"/>
    <property type="match status" value="1"/>
</dbReference>
<dbReference type="FunFam" id="4.10.900.10:FF:000001">
    <property type="entry name" value="Cadherin 2"/>
    <property type="match status" value="1"/>
</dbReference>
<evidence type="ECO:0000256" key="5">
    <source>
        <dbReference type="ARBA" id="ARBA00022723"/>
    </source>
</evidence>
<evidence type="ECO:0000256" key="1">
    <source>
        <dbReference type="ARBA" id="ARBA00004251"/>
    </source>
</evidence>
<dbReference type="PROSITE" id="PS50268">
    <property type="entry name" value="CADHERIN_2"/>
    <property type="match status" value="4"/>
</dbReference>
<keyword evidence="8 13" id="KW-0130">Cell adhesion</keyword>
<evidence type="ECO:0000256" key="6">
    <source>
        <dbReference type="ARBA" id="ARBA00022737"/>
    </source>
</evidence>
<keyword evidence="3" id="KW-0165">Cleavage on pair of basic residues</keyword>
<evidence type="ECO:0000259" key="16">
    <source>
        <dbReference type="PROSITE" id="PS50268"/>
    </source>
</evidence>
<evidence type="ECO:0000256" key="8">
    <source>
        <dbReference type="ARBA" id="ARBA00022889"/>
    </source>
</evidence>
<evidence type="ECO:0000256" key="7">
    <source>
        <dbReference type="ARBA" id="ARBA00022837"/>
    </source>
</evidence>
<feature type="domain" description="Cadherin" evidence="16">
    <location>
        <begin position="12"/>
        <end position="144"/>
    </location>
</feature>
<keyword evidence="4 13" id="KW-0812">Transmembrane</keyword>
<evidence type="ECO:0000256" key="11">
    <source>
        <dbReference type="ARBA" id="ARBA00023180"/>
    </source>
</evidence>
<dbReference type="InterPro" id="IPR000233">
    <property type="entry name" value="Cadherin_Y-type_LIR"/>
</dbReference>
<keyword evidence="7 12" id="KW-0106">Calcium</keyword>
<evidence type="ECO:0000256" key="13">
    <source>
        <dbReference type="RuleBase" id="RU003318"/>
    </source>
</evidence>
<evidence type="ECO:0000256" key="15">
    <source>
        <dbReference type="SAM" id="MobiDB-lite"/>
    </source>
</evidence>
<dbReference type="SMART" id="SM00112">
    <property type="entry name" value="CA"/>
    <property type="match status" value="4"/>
</dbReference>
<gene>
    <name evidence="17" type="primary">Cdh15</name>
    <name evidence="17" type="ORF">ORISOL_R01171</name>
</gene>
<name>A0A7K6CYV2_9PASS</name>
<dbReference type="GO" id="GO:0016342">
    <property type="term" value="C:catenin complex"/>
    <property type="evidence" value="ECO:0007669"/>
    <property type="project" value="TreeGrafter"/>
</dbReference>
<dbReference type="GO" id="GO:0016477">
    <property type="term" value="P:cell migration"/>
    <property type="evidence" value="ECO:0007669"/>
    <property type="project" value="TreeGrafter"/>
</dbReference>
<dbReference type="Gene3D" id="2.60.40.60">
    <property type="entry name" value="Cadherins"/>
    <property type="match status" value="5"/>
</dbReference>
<comment type="subcellular location">
    <subcellularLocation>
        <location evidence="1 13">Cell membrane</location>
        <topology evidence="1 13">Single-pass type I membrane protein</topology>
    </subcellularLocation>
</comment>
<dbReference type="FunFam" id="2.60.40.60:FF:000011">
    <property type="entry name" value="Cadherin 1"/>
    <property type="match status" value="1"/>
</dbReference>
<dbReference type="GO" id="GO:0005912">
    <property type="term" value="C:adherens junction"/>
    <property type="evidence" value="ECO:0007669"/>
    <property type="project" value="TreeGrafter"/>
</dbReference>
<dbReference type="FunFam" id="2.60.40.60:FF:000074">
    <property type="entry name" value="Desmoglein 4"/>
    <property type="match status" value="1"/>
</dbReference>
<dbReference type="Pfam" id="PF01049">
    <property type="entry name" value="CADH_Y-type_LIR"/>
    <property type="match status" value="1"/>
</dbReference>